<dbReference type="Proteomes" id="UP000000226">
    <property type="component" value="Chromosome 4"/>
</dbReference>
<feature type="compositionally biased region" description="Low complexity" evidence="1">
    <location>
        <begin position="147"/>
        <end position="168"/>
    </location>
</feature>
<keyword evidence="2" id="KW-1133">Transmembrane helix</keyword>
<evidence type="ECO:0000256" key="2">
    <source>
        <dbReference type="SAM" id="Phobius"/>
    </source>
</evidence>
<proteinExistence type="predicted"/>
<feature type="compositionally biased region" description="Polar residues" evidence="1">
    <location>
        <begin position="183"/>
        <end position="195"/>
    </location>
</feature>
<feature type="region of interest" description="Disordered" evidence="1">
    <location>
        <begin position="176"/>
        <end position="195"/>
    </location>
</feature>
<dbReference type="EMBL" id="CM002291">
    <property type="protein sequence ID" value="ESW24768.1"/>
    <property type="molecule type" value="Genomic_DNA"/>
</dbReference>
<dbReference type="Gramene" id="ESW24768">
    <property type="protein sequence ID" value="ESW24768"/>
    <property type="gene ID" value="PHAVU_004G158500g"/>
</dbReference>
<evidence type="ECO:0000313" key="4">
    <source>
        <dbReference type="Proteomes" id="UP000000226"/>
    </source>
</evidence>
<dbReference type="STRING" id="3885.V7C5Z0"/>
<dbReference type="OrthoDB" id="2013508at2759"/>
<accession>V7C5Z0</accession>
<feature type="transmembrane region" description="Helical" evidence="2">
    <location>
        <begin position="109"/>
        <end position="127"/>
    </location>
</feature>
<sequence length="195" mass="21214">MAFTVPIGSGAAIIPCGNTAATTRYTRLLSSSNRTPRNHLHVACSKKFSSDSQPFSAVTEPQATAEIGDEEPMDEEFAALYSKVNGILEEEADFWEGPQWDLLGFFVKYSWIIGFGVAVCVSLYGCLTYQQPSKEVMDEIERKYGVRSGVESSVESSGDSSAKSSAESNDVFEDLDSYDSDVFDSNPTEVAPSLN</sequence>
<dbReference type="OMA" id="KYSWIIG"/>
<keyword evidence="2" id="KW-0472">Membrane</keyword>
<evidence type="ECO:0000313" key="3">
    <source>
        <dbReference type="EMBL" id="ESW24768.1"/>
    </source>
</evidence>
<keyword evidence="2" id="KW-0812">Transmembrane</keyword>
<evidence type="ECO:0000256" key="1">
    <source>
        <dbReference type="SAM" id="MobiDB-lite"/>
    </source>
</evidence>
<feature type="region of interest" description="Disordered" evidence="1">
    <location>
        <begin position="147"/>
        <end position="169"/>
    </location>
</feature>
<protein>
    <submittedName>
        <fullName evidence="3">Uncharacterized protein</fullName>
    </submittedName>
</protein>
<organism evidence="3 4">
    <name type="scientific">Phaseolus vulgaris</name>
    <name type="common">Kidney bean</name>
    <name type="synonym">French bean</name>
    <dbReference type="NCBI Taxonomy" id="3885"/>
    <lineage>
        <taxon>Eukaryota</taxon>
        <taxon>Viridiplantae</taxon>
        <taxon>Streptophyta</taxon>
        <taxon>Embryophyta</taxon>
        <taxon>Tracheophyta</taxon>
        <taxon>Spermatophyta</taxon>
        <taxon>Magnoliopsida</taxon>
        <taxon>eudicotyledons</taxon>
        <taxon>Gunneridae</taxon>
        <taxon>Pentapetalae</taxon>
        <taxon>rosids</taxon>
        <taxon>fabids</taxon>
        <taxon>Fabales</taxon>
        <taxon>Fabaceae</taxon>
        <taxon>Papilionoideae</taxon>
        <taxon>50 kb inversion clade</taxon>
        <taxon>NPAAA clade</taxon>
        <taxon>indigoferoid/millettioid clade</taxon>
        <taxon>Phaseoleae</taxon>
        <taxon>Phaseolus</taxon>
    </lineage>
</organism>
<keyword evidence="4" id="KW-1185">Reference proteome</keyword>
<name>V7C5Z0_PHAVU</name>
<dbReference type="PANTHER" id="PTHR36004">
    <property type="entry name" value="AT-RICH INTERACTIVE DOMAIN PROTEIN"/>
    <property type="match status" value="1"/>
</dbReference>
<dbReference type="PANTHER" id="PTHR36004:SF1">
    <property type="entry name" value="AT-RICH INTERACTIVE DOMAIN PROTEIN"/>
    <property type="match status" value="1"/>
</dbReference>
<dbReference type="AlphaFoldDB" id="V7C5Z0"/>
<dbReference type="eggNOG" id="ENOG502RZ44">
    <property type="taxonomic scope" value="Eukaryota"/>
</dbReference>
<gene>
    <name evidence="3" type="ORF">PHAVU_004G158500g</name>
</gene>
<reference evidence="4" key="1">
    <citation type="journal article" date="2014" name="Nat. Genet.">
        <title>A reference genome for common bean and genome-wide analysis of dual domestications.</title>
        <authorList>
            <person name="Schmutz J."/>
            <person name="McClean P.E."/>
            <person name="Mamidi S."/>
            <person name="Wu G.A."/>
            <person name="Cannon S.B."/>
            <person name="Grimwood J."/>
            <person name="Jenkins J."/>
            <person name="Shu S."/>
            <person name="Song Q."/>
            <person name="Chavarro C."/>
            <person name="Torres-Torres M."/>
            <person name="Geffroy V."/>
            <person name="Moghaddam S.M."/>
            <person name="Gao D."/>
            <person name="Abernathy B."/>
            <person name="Barry K."/>
            <person name="Blair M."/>
            <person name="Brick M.A."/>
            <person name="Chovatia M."/>
            <person name="Gepts P."/>
            <person name="Goodstein D.M."/>
            <person name="Gonzales M."/>
            <person name="Hellsten U."/>
            <person name="Hyten D.L."/>
            <person name="Jia G."/>
            <person name="Kelly J.D."/>
            <person name="Kudrna D."/>
            <person name="Lee R."/>
            <person name="Richard M.M."/>
            <person name="Miklas P.N."/>
            <person name="Osorno J.M."/>
            <person name="Rodrigues J."/>
            <person name="Thareau V."/>
            <person name="Urrea C.A."/>
            <person name="Wang M."/>
            <person name="Yu Y."/>
            <person name="Zhang M."/>
            <person name="Wing R.A."/>
            <person name="Cregan P.B."/>
            <person name="Rokhsar D.S."/>
            <person name="Jackson S.A."/>
        </authorList>
    </citation>
    <scope>NUCLEOTIDE SEQUENCE [LARGE SCALE GENOMIC DNA]</scope>
    <source>
        <strain evidence="4">cv. G19833</strain>
    </source>
</reference>